<comment type="caution">
    <text evidence="5">The sequence shown here is derived from an EMBL/GenBank/DDBJ whole genome shotgun (WGS) entry which is preliminary data.</text>
</comment>
<dbReference type="SUPFAM" id="SSF46785">
    <property type="entry name" value="Winged helix' DNA-binding domain"/>
    <property type="match status" value="2"/>
</dbReference>
<dbReference type="InterPro" id="IPR036388">
    <property type="entry name" value="WH-like_DNA-bd_sf"/>
</dbReference>
<keyword evidence="2" id="KW-0238">DNA-binding</keyword>
<dbReference type="PROSITE" id="PS51118">
    <property type="entry name" value="HTH_HXLR"/>
    <property type="match status" value="1"/>
</dbReference>
<dbReference type="PANTHER" id="PTHR33204:SF18">
    <property type="entry name" value="TRANSCRIPTIONAL REGULATORY PROTEIN"/>
    <property type="match status" value="1"/>
</dbReference>
<dbReference type="AlphaFoldDB" id="A0A7W2YJM9"/>
<sequence length="313" mass="36148">MSQLTTRASSINRALDQIGDKWCLLILQEVFWGITSFSAILRETGMSRGVLSNRLNWLQEQDCLRKRTLGGARHATYHLIRKSVDLYHNALMAVVWEDRYFNTPDIQAVRLLHRSCGQHFTPRMECAHCHADVDGKEVLYYPGPGATCDLRDKKVRRRSSLSVDDVPSSRSVYRNLVNLIGDRWTANVIALAFHGLHRFDEFHRELPVATNILADRMRFLVEQGVFETRPYQYRPLRHDYHLTDKGWDLFPWFLTLLQWGDKWCDPSGAGRPMRLEHSRCAENLHGRVVCDHCGEEVHAHQVAFTIQALALAD</sequence>
<evidence type="ECO:0000256" key="2">
    <source>
        <dbReference type="ARBA" id="ARBA00023125"/>
    </source>
</evidence>
<evidence type="ECO:0000256" key="3">
    <source>
        <dbReference type="ARBA" id="ARBA00023163"/>
    </source>
</evidence>
<dbReference type="InterPro" id="IPR002577">
    <property type="entry name" value="HTH_HxlR"/>
</dbReference>
<dbReference type="Pfam" id="PF01638">
    <property type="entry name" value="HxlR"/>
    <property type="match status" value="2"/>
</dbReference>
<evidence type="ECO:0000259" key="4">
    <source>
        <dbReference type="PROSITE" id="PS51118"/>
    </source>
</evidence>
<dbReference type="GO" id="GO:0003677">
    <property type="term" value="F:DNA binding"/>
    <property type="evidence" value="ECO:0007669"/>
    <property type="project" value="UniProtKB-KW"/>
</dbReference>
<dbReference type="Gene3D" id="1.10.10.10">
    <property type="entry name" value="Winged helix-like DNA-binding domain superfamily/Winged helix DNA-binding domain"/>
    <property type="match status" value="2"/>
</dbReference>
<evidence type="ECO:0000313" key="6">
    <source>
        <dbReference type="Proteomes" id="UP000539350"/>
    </source>
</evidence>
<feature type="domain" description="HTH hxlR-type" evidence="4">
    <location>
        <begin position="166"/>
        <end position="268"/>
    </location>
</feature>
<gene>
    <name evidence="5" type="ORF">H2508_09280</name>
</gene>
<dbReference type="Proteomes" id="UP000539350">
    <property type="component" value="Unassembled WGS sequence"/>
</dbReference>
<evidence type="ECO:0000256" key="1">
    <source>
        <dbReference type="ARBA" id="ARBA00023015"/>
    </source>
</evidence>
<keyword evidence="6" id="KW-1185">Reference proteome</keyword>
<proteinExistence type="predicted"/>
<reference evidence="5 6" key="1">
    <citation type="submission" date="2020-07" db="EMBL/GenBank/DDBJ databases">
        <title>Halieaceae bacterium, F7430, whole genome shotgun sequencing project.</title>
        <authorList>
            <person name="Jiang S."/>
            <person name="Liu Z.W."/>
            <person name="Du Z.J."/>
        </authorList>
    </citation>
    <scope>NUCLEOTIDE SEQUENCE [LARGE SCALE GENOMIC DNA]</scope>
    <source>
        <strain evidence="5 6">F7430</strain>
    </source>
</reference>
<name>A0A7W2YJM9_9GAMM</name>
<keyword evidence="1" id="KW-0805">Transcription regulation</keyword>
<dbReference type="PANTHER" id="PTHR33204">
    <property type="entry name" value="TRANSCRIPTIONAL REGULATOR, MARR FAMILY"/>
    <property type="match status" value="1"/>
</dbReference>
<dbReference type="EMBL" id="JACFXU010000014">
    <property type="protein sequence ID" value="MBA6413300.1"/>
    <property type="molecule type" value="Genomic_DNA"/>
</dbReference>
<protein>
    <submittedName>
        <fullName evidence="5">Helix-turn-helix transcriptional regulator</fullName>
    </submittedName>
</protein>
<accession>A0A7W2YJM9</accession>
<evidence type="ECO:0000313" key="5">
    <source>
        <dbReference type="EMBL" id="MBA6413300.1"/>
    </source>
</evidence>
<dbReference type="RefSeq" id="WP_182172263.1">
    <property type="nucleotide sequence ID" value="NZ_JACFXU010000014.1"/>
</dbReference>
<keyword evidence="3" id="KW-0804">Transcription</keyword>
<dbReference type="InterPro" id="IPR036390">
    <property type="entry name" value="WH_DNA-bd_sf"/>
</dbReference>
<organism evidence="5 6">
    <name type="scientific">Sediminihaliea albiluteola</name>
    <dbReference type="NCBI Taxonomy" id="2758564"/>
    <lineage>
        <taxon>Bacteria</taxon>
        <taxon>Pseudomonadati</taxon>
        <taxon>Pseudomonadota</taxon>
        <taxon>Gammaproteobacteria</taxon>
        <taxon>Cellvibrionales</taxon>
        <taxon>Halieaceae</taxon>
        <taxon>Sediminihaliea</taxon>
    </lineage>
</organism>